<evidence type="ECO:0000313" key="2">
    <source>
        <dbReference type="EMBL" id="AGG90813.1"/>
    </source>
</evidence>
<dbReference type="SUPFAM" id="SSF51161">
    <property type="entry name" value="Trimeric LpxA-like enzymes"/>
    <property type="match status" value="1"/>
</dbReference>
<dbReference type="InterPro" id="IPR011004">
    <property type="entry name" value="Trimer_LpxA-like_sf"/>
</dbReference>
<feature type="signal peptide" evidence="1">
    <location>
        <begin position="1"/>
        <end position="25"/>
    </location>
</feature>
<protein>
    <recommendedName>
        <fullName evidence="4">Polymer-forming cytoskeletal protein</fullName>
    </recommendedName>
</protein>
<dbReference type="EMBL" id="CP003470">
    <property type="protein sequence ID" value="AGG90813.1"/>
    <property type="molecule type" value="Genomic_DNA"/>
</dbReference>
<dbReference type="HOGENOM" id="CLU_105050_0_0_6"/>
<evidence type="ECO:0000313" key="3">
    <source>
        <dbReference type="Proteomes" id="UP000011859"/>
    </source>
</evidence>
<dbReference type="RefSeq" id="WP_015449066.1">
    <property type="nucleotide sequence ID" value="NC_020541.1"/>
</dbReference>
<organism evidence="2 3">
    <name type="scientific">Rhodanobacter denitrificans</name>
    <dbReference type="NCBI Taxonomy" id="666685"/>
    <lineage>
        <taxon>Bacteria</taxon>
        <taxon>Pseudomonadati</taxon>
        <taxon>Pseudomonadota</taxon>
        <taxon>Gammaproteobacteria</taxon>
        <taxon>Lysobacterales</taxon>
        <taxon>Rhodanobacteraceae</taxon>
        <taxon>Rhodanobacter</taxon>
    </lineage>
</organism>
<keyword evidence="3" id="KW-1185">Reference proteome</keyword>
<dbReference type="STRING" id="666685.R2APBS1_3754"/>
<dbReference type="eggNOG" id="COG3595">
    <property type="taxonomic scope" value="Bacteria"/>
</dbReference>
<feature type="chain" id="PRO_5004056385" description="Polymer-forming cytoskeletal protein" evidence="1">
    <location>
        <begin position="26"/>
        <end position="223"/>
    </location>
</feature>
<dbReference type="KEGG" id="rhd:R2APBS1_3754"/>
<sequence length="223" mass="22346" precursor="true">MRRFPTILILAALALGLGLPPLASAGDNDIDKVNGSVQVAAGQQVGDVSTVNGAVHIAGGASVHEASTVNGEVELGDKAQATELGTVNGAISLGRASRVSGKVNAVNGSIHLAPGAEIGGRLENVNGAIVLDGAHVAGGVGTVGGDVTIGADSRVEGGILVDKPNNGWFHWGSERKPVIVIGPHAVVRGTLEFRREVVLKVSDSAQIGPVKGATPEQFSGATP</sequence>
<dbReference type="OrthoDB" id="5959358at2"/>
<name>M4NMD6_9GAMM</name>
<accession>M4NMD6</accession>
<proteinExistence type="predicted"/>
<dbReference type="Proteomes" id="UP000011859">
    <property type="component" value="Chromosome"/>
</dbReference>
<reference evidence="2 3" key="1">
    <citation type="submission" date="2012-04" db="EMBL/GenBank/DDBJ databases">
        <title>Complete genome of Rhodanobacter sp. 2APBS1.</title>
        <authorList>
            <consortium name="US DOE Joint Genome Institute"/>
            <person name="Huntemann M."/>
            <person name="Wei C.-L."/>
            <person name="Han J."/>
            <person name="Detter J.C."/>
            <person name="Han C."/>
            <person name="Tapia R."/>
            <person name="Munk A.C.C."/>
            <person name="Chen A."/>
            <person name="Krypides N."/>
            <person name="Mavromatis K."/>
            <person name="Markowitz V."/>
            <person name="Szeto E."/>
            <person name="Ivanova N."/>
            <person name="Mikhailova N."/>
            <person name="Ovchinnikova G."/>
            <person name="Pagani I."/>
            <person name="Pati A."/>
            <person name="Goodwin L."/>
            <person name="Peters L."/>
            <person name="Pitluck S."/>
            <person name="Woyke T."/>
            <person name="Prakash O."/>
            <person name="Elkins J."/>
            <person name="Brown S."/>
            <person name="Palumbo A."/>
            <person name="Hemme C."/>
            <person name="Zhou J."/>
            <person name="Watson D."/>
            <person name="Jardine P."/>
            <person name="Kostka J."/>
            <person name="Green S."/>
        </authorList>
    </citation>
    <scope>NUCLEOTIDE SEQUENCE [LARGE SCALE GENOMIC DNA]</scope>
    <source>
        <strain evidence="2 3">2APBS1</strain>
    </source>
</reference>
<evidence type="ECO:0000256" key="1">
    <source>
        <dbReference type="SAM" id="SignalP"/>
    </source>
</evidence>
<evidence type="ECO:0008006" key="4">
    <source>
        <dbReference type="Google" id="ProtNLM"/>
    </source>
</evidence>
<gene>
    <name evidence="2" type="ORF">R2APBS1_3754</name>
</gene>
<dbReference type="AlphaFoldDB" id="M4NMD6"/>
<dbReference type="Gene3D" id="2.160.10.10">
    <property type="entry name" value="Hexapeptide repeat proteins"/>
    <property type="match status" value="1"/>
</dbReference>
<keyword evidence="1" id="KW-0732">Signal</keyword>